<comment type="caution">
    <text evidence="1">The sequence shown here is derived from an EMBL/GenBank/DDBJ whole genome shotgun (WGS) entry which is preliminary data.</text>
</comment>
<accession>A0ABU0IKQ8</accession>
<keyword evidence="2" id="KW-1185">Reference proteome</keyword>
<feature type="non-terminal residue" evidence="1">
    <location>
        <position position="264"/>
    </location>
</feature>
<evidence type="ECO:0000313" key="1">
    <source>
        <dbReference type="EMBL" id="MDQ0458198.1"/>
    </source>
</evidence>
<reference evidence="1 2" key="1">
    <citation type="submission" date="2023-07" db="EMBL/GenBank/DDBJ databases">
        <title>Genomic Encyclopedia of Type Strains, Phase IV (KMG-IV): sequencing the most valuable type-strain genomes for metagenomic binning, comparative biology and taxonomic classification.</title>
        <authorList>
            <person name="Goeker M."/>
        </authorList>
    </citation>
    <scope>NUCLEOTIDE SEQUENCE [LARGE SCALE GENOMIC DNA]</scope>
    <source>
        <strain evidence="1 2">DSM 100301</strain>
    </source>
</reference>
<protein>
    <submittedName>
        <fullName evidence="1">Outer membrane lipoprotein SlyB</fullName>
    </submittedName>
</protein>
<dbReference type="RefSeq" id="WP_370878143.1">
    <property type="nucleotide sequence ID" value="NZ_JAUSWH010000025.1"/>
</dbReference>
<proteinExistence type="predicted"/>
<dbReference type="Proteomes" id="UP001235269">
    <property type="component" value="Unassembled WGS sequence"/>
</dbReference>
<name>A0ABU0IKQ8_9HYPH</name>
<sequence length="264" mass="26099">MNYAPPLFANPLPAYGGAYATAFQPQSVANHGYNNPAVRIGQHFLPLRVAPGYGYHQAYVPAQTAVMPQGFFGDLIGQGASAVGSMIGNMIVPGLGGQIGGAIGNAVGGIGQQLIPFSVAPGYGYQPVSQTVYSPVAATVTPQGFFGDLIGQGASAVGSMIGNMIVPGFGGQIGGAIGNAAGGIAQQLIPFSVAPGYGYQPVSQAVYSPVAATVTPQGFFGDLIGQGASAVGSMIGNMIVPGFGGQIGGAIGNAAGGIAQQLIP</sequence>
<dbReference type="EMBL" id="JAUSWH010000025">
    <property type="protein sequence ID" value="MDQ0458198.1"/>
    <property type="molecule type" value="Genomic_DNA"/>
</dbReference>
<keyword evidence="1" id="KW-0449">Lipoprotein</keyword>
<gene>
    <name evidence="1" type="ORF">QO005_004557</name>
</gene>
<evidence type="ECO:0000313" key="2">
    <source>
        <dbReference type="Proteomes" id="UP001235269"/>
    </source>
</evidence>
<organism evidence="1 2">
    <name type="scientific">Rhizobium paknamense</name>
    <dbReference type="NCBI Taxonomy" id="1206817"/>
    <lineage>
        <taxon>Bacteria</taxon>
        <taxon>Pseudomonadati</taxon>
        <taxon>Pseudomonadota</taxon>
        <taxon>Alphaproteobacteria</taxon>
        <taxon>Hyphomicrobiales</taxon>
        <taxon>Rhizobiaceae</taxon>
        <taxon>Rhizobium/Agrobacterium group</taxon>
        <taxon>Rhizobium</taxon>
    </lineage>
</organism>